<dbReference type="AlphaFoldDB" id="A0A3D9L673"/>
<feature type="transmembrane region" description="Helical" evidence="1">
    <location>
        <begin position="201"/>
        <end position="220"/>
    </location>
</feature>
<keyword evidence="3" id="KW-1185">Reference proteome</keyword>
<evidence type="ECO:0000313" key="2">
    <source>
        <dbReference type="EMBL" id="REE01667.1"/>
    </source>
</evidence>
<feature type="transmembrane region" description="Helical" evidence="1">
    <location>
        <begin position="89"/>
        <end position="107"/>
    </location>
</feature>
<keyword evidence="1" id="KW-1133">Transmembrane helix</keyword>
<dbReference type="Proteomes" id="UP000256779">
    <property type="component" value="Unassembled WGS sequence"/>
</dbReference>
<proteinExistence type="predicted"/>
<evidence type="ECO:0000256" key="1">
    <source>
        <dbReference type="SAM" id="Phobius"/>
    </source>
</evidence>
<accession>A0A3D9L673</accession>
<organism evidence="2 3">
    <name type="scientific">Marinoscillum furvescens DSM 4134</name>
    <dbReference type="NCBI Taxonomy" id="1122208"/>
    <lineage>
        <taxon>Bacteria</taxon>
        <taxon>Pseudomonadati</taxon>
        <taxon>Bacteroidota</taxon>
        <taxon>Cytophagia</taxon>
        <taxon>Cytophagales</taxon>
        <taxon>Reichenbachiellaceae</taxon>
        <taxon>Marinoscillum</taxon>
    </lineage>
</organism>
<feature type="transmembrane region" description="Helical" evidence="1">
    <location>
        <begin position="119"/>
        <end position="139"/>
    </location>
</feature>
<comment type="caution">
    <text evidence="2">The sequence shown here is derived from an EMBL/GenBank/DDBJ whole genome shotgun (WGS) entry which is preliminary data.</text>
</comment>
<dbReference type="EMBL" id="QREG01000003">
    <property type="protein sequence ID" value="REE01667.1"/>
    <property type="molecule type" value="Genomic_DNA"/>
</dbReference>
<keyword evidence="1" id="KW-0472">Membrane</keyword>
<gene>
    <name evidence="2" type="ORF">C7460_103184</name>
</gene>
<keyword evidence="1" id="KW-0812">Transmembrane</keyword>
<reference evidence="2 3" key="1">
    <citation type="submission" date="2018-07" db="EMBL/GenBank/DDBJ databases">
        <title>Genomic Encyclopedia of Type Strains, Phase IV (KMG-IV): sequencing the most valuable type-strain genomes for metagenomic binning, comparative biology and taxonomic classification.</title>
        <authorList>
            <person name="Goeker M."/>
        </authorList>
    </citation>
    <scope>NUCLEOTIDE SEQUENCE [LARGE SCALE GENOMIC DNA]</scope>
    <source>
        <strain evidence="2 3">DSM 4134</strain>
    </source>
</reference>
<sequence length="414" mass="47263">MDFRFAICLVILLTSNWLFSQPFPERELDKRLVATKVALMSGDTLSGYLMQLDTAGLRLFDPESAAVLQLEASQIRAFRFRRQGSFWSGWLKGFAAGESLLLMYVFGGIGSDDYFGPGFYIALGTVFIVTPFAIITGILEGSSGINLQHELQGQGDALGLVRERTQRYLLQDPDALIRTEQGRRRLERLRFDEGWKKRMHSIYYVPFISFQVLGVGFRRFDFDGQVKKKYDGWQTKLEDTYQQDNHFWRFGIGITLSPRLEIGVEKHTRQSGWVSLLYEANAEINATKEFTHYVTRVWALYRLKPYYGGTGSKWQHAVGLGWSGLQYDHFGYLSSETRYNDYQISGLANGATLLFRSSYFLTNRVSVEAQGELAGHEPIALPQIDIQQPEEYILPAEEINVFSSMLSLGIRLHL</sequence>
<name>A0A3D9L673_MARFU</name>
<evidence type="ECO:0000313" key="3">
    <source>
        <dbReference type="Proteomes" id="UP000256779"/>
    </source>
</evidence>
<protein>
    <submittedName>
        <fullName evidence="2">Uncharacterized protein</fullName>
    </submittedName>
</protein>